<evidence type="ECO:0000313" key="5">
    <source>
        <dbReference type="EMBL" id="GAA0557652.1"/>
    </source>
</evidence>
<dbReference type="Pfam" id="PF12833">
    <property type="entry name" value="HTH_18"/>
    <property type="match status" value="1"/>
</dbReference>
<keyword evidence="3" id="KW-0804">Transcription</keyword>
<dbReference type="PROSITE" id="PS01124">
    <property type="entry name" value="HTH_ARAC_FAMILY_2"/>
    <property type="match status" value="1"/>
</dbReference>
<keyword evidence="2" id="KW-0238">DNA-binding</keyword>
<dbReference type="Pfam" id="PF12625">
    <property type="entry name" value="Arabinose_bd"/>
    <property type="match status" value="1"/>
</dbReference>
<dbReference type="Proteomes" id="UP001501169">
    <property type="component" value="Unassembled WGS sequence"/>
</dbReference>
<accession>A0ABP3P4C6</accession>
<dbReference type="RefSeq" id="WP_226767596.1">
    <property type="nucleotide sequence ID" value="NZ_BAAAEO010000004.1"/>
</dbReference>
<evidence type="ECO:0000256" key="3">
    <source>
        <dbReference type="ARBA" id="ARBA00023163"/>
    </source>
</evidence>
<evidence type="ECO:0000256" key="2">
    <source>
        <dbReference type="ARBA" id="ARBA00023125"/>
    </source>
</evidence>
<gene>
    <name evidence="5" type="ORF">GCM10009098_26980</name>
</gene>
<keyword evidence="6" id="KW-1185">Reference proteome</keyword>
<dbReference type="Gene3D" id="1.10.10.60">
    <property type="entry name" value="Homeodomain-like"/>
    <property type="match status" value="1"/>
</dbReference>
<reference evidence="6" key="1">
    <citation type="journal article" date="2019" name="Int. J. Syst. Evol. Microbiol.">
        <title>The Global Catalogue of Microorganisms (GCM) 10K type strain sequencing project: providing services to taxonomists for standard genome sequencing and annotation.</title>
        <authorList>
            <consortium name="The Broad Institute Genomics Platform"/>
            <consortium name="The Broad Institute Genome Sequencing Center for Infectious Disease"/>
            <person name="Wu L."/>
            <person name="Ma J."/>
        </authorList>
    </citation>
    <scope>NUCLEOTIDE SEQUENCE [LARGE SCALE GENOMIC DNA]</scope>
    <source>
        <strain evidence="6">JCM 14331</strain>
    </source>
</reference>
<comment type="caution">
    <text evidence="5">The sequence shown here is derived from an EMBL/GenBank/DDBJ whole genome shotgun (WGS) entry which is preliminary data.</text>
</comment>
<protein>
    <submittedName>
        <fullName evidence="5">AraC family transcriptional regulator</fullName>
    </submittedName>
</protein>
<feature type="domain" description="HTH araC/xylS-type" evidence="4">
    <location>
        <begin position="242"/>
        <end position="339"/>
    </location>
</feature>
<dbReference type="SUPFAM" id="SSF46689">
    <property type="entry name" value="Homeodomain-like"/>
    <property type="match status" value="1"/>
</dbReference>
<dbReference type="InterPro" id="IPR009057">
    <property type="entry name" value="Homeodomain-like_sf"/>
</dbReference>
<dbReference type="InterPro" id="IPR032687">
    <property type="entry name" value="AraC-type_N"/>
</dbReference>
<evidence type="ECO:0000259" key="4">
    <source>
        <dbReference type="PROSITE" id="PS01124"/>
    </source>
</evidence>
<dbReference type="PANTHER" id="PTHR47894:SF1">
    <property type="entry name" value="HTH-TYPE TRANSCRIPTIONAL REGULATOR VQSM"/>
    <property type="match status" value="1"/>
</dbReference>
<sequence length="343" mass="39261">MLPRHFSYQDKILLLQHGCTDLLHLAQRRGALLHKLLSGTSIFEQDIQKPHGRLHHADWLKLLQNCQQQLNSPELPFLLGTTLLHNRYISVSQCLLYAADLKQALRQLLYFRHQLFPGIYVQLYRRQQGIVLEFNTGLTHGQQHSTAMTVLLSLLLSLIKLQLGSSDGISAQLKHQPPALALPYQLHWGCAVSFNQPCDSLLIEHHLWHQAFSAANPAKFAAARRTCRQLNRILPRQRGLLEHICQLQRRALPALLSLEQAAQQLGVSASMLKRQLNLHKTNFAQLLDSVRRDAARQLLQQGCYSNRQLACKLGYSDEHNFRRAFKRWTGLIPSSFKELQNSH</sequence>
<dbReference type="InterPro" id="IPR018060">
    <property type="entry name" value="HTH_AraC"/>
</dbReference>
<name>A0ABP3P4C6_9GAMM</name>
<evidence type="ECO:0000313" key="6">
    <source>
        <dbReference type="Proteomes" id="UP001501169"/>
    </source>
</evidence>
<keyword evidence="1" id="KW-0805">Transcription regulation</keyword>
<dbReference type="SMART" id="SM00342">
    <property type="entry name" value="HTH_ARAC"/>
    <property type="match status" value="1"/>
</dbReference>
<dbReference type="PANTHER" id="PTHR47894">
    <property type="entry name" value="HTH-TYPE TRANSCRIPTIONAL REGULATOR GADX"/>
    <property type="match status" value="1"/>
</dbReference>
<dbReference type="EMBL" id="BAAAEO010000004">
    <property type="protein sequence ID" value="GAA0557652.1"/>
    <property type="molecule type" value="Genomic_DNA"/>
</dbReference>
<organism evidence="5 6">
    <name type="scientific">Rheinheimera aquimaris</name>
    <dbReference type="NCBI Taxonomy" id="412437"/>
    <lineage>
        <taxon>Bacteria</taxon>
        <taxon>Pseudomonadati</taxon>
        <taxon>Pseudomonadota</taxon>
        <taxon>Gammaproteobacteria</taxon>
        <taxon>Chromatiales</taxon>
        <taxon>Chromatiaceae</taxon>
        <taxon>Rheinheimera</taxon>
    </lineage>
</organism>
<evidence type="ECO:0000256" key="1">
    <source>
        <dbReference type="ARBA" id="ARBA00023015"/>
    </source>
</evidence>
<proteinExistence type="predicted"/>